<gene>
    <name evidence="9" type="ORF">B0A49_08222</name>
</gene>
<evidence type="ECO:0000256" key="5">
    <source>
        <dbReference type="ARBA" id="ARBA00023002"/>
    </source>
</evidence>
<evidence type="ECO:0000313" key="9">
    <source>
        <dbReference type="EMBL" id="TKA61925.1"/>
    </source>
</evidence>
<keyword evidence="3" id="KW-0285">Flavoprotein</keyword>
<evidence type="ECO:0000256" key="6">
    <source>
        <dbReference type="SAM" id="MobiDB-lite"/>
    </source>
</evidence>
<dbReference type="InterPro" id="IPR006076">
    <property type="entry name" value="FAD-dep_OxRdtase"/>
</dbReference>
<comment type="similarity">
    <text evidence="2">Belongs to the MSOX/MTOX family.</text>
</comment>
<organism evidence="9 10">
    <name type="scientific">Cryomyces minteri</name>
    <dbReference type="NCBI Taxonomy" id="331657"/>
    <lineage>
        <taxon>Eukaryota</taxon>
        <taxon>Fungi</taxon>
        <taxon>Dikarya</taxon>
        <taxon>Ascomycota</taxon>
        <taxon>Pezizomycotina</taxon>
        <taxon>Dothideomycetes</taxon>
        <taxon>Dothideomycetes incertae sedis</taxon>
        <taxon>Cryomyces</taxon>
    </lineage>
</organism>
<dbReference type="PANTHER" id="PTHR10961:SF37">
    <property type="entry name" value="FAD DEPENDENT OXIDOREDUCTASE DOMAIN-CONTAINING PROTEIN"/>
    <property type="match status" value="1"/>
</dbReference>
<dbReference type="GO" id="GO:0051698">
    <property type="term" value="F:saccharopine oxidase activity"/>
    <property type="evidence" value="ECO:0007669"/>
    <property type="project" value="TreeGrafter"/>
</dbReference>
<reference evidence="9 10" key="1">
    <citation type="submission" date="2017-03" db="EMBL/GenBank/DDBJ databases">
        <title>Genomes of endolithic fungi from Antarctica.</title>
        <authorList>
            <person name="Coleine C."/>
            <person name="Masonjones S."/>
            <person name="Stajich J.E."/>
        </authorList>
    </citation>
    <scope>NUCLEOTIDE SEQUENCE [LARGE SCALE GENOMIC DNA]</scope>
    <source>
        <strain evidence="9 10">CCFEE 5187</strain>
    </source>
</reference>
<dbReference type="STRING" id="331657.A0A4U0WJY7"/>
<dbReference type="AlphaFoldDB" id="A0A4U0WJY7"/>
<dbReference type="GO" id="GO:0050660">
    <property type="term" value="F:flavin adenine dinucleotide binding"/>
    <property type="evidence" value="ECO:0007669"/>
    <property type="project" value="InterPro"/>
</dbReference>
<dbReference type="Pfam" id="PF05686">
    <property type="entry name" value="Glyco_transf_90"/>
    <property type="match status" value="1"/>
</dbReference>
<dbReference type="SUPFAM" id="SSF51905">
    <property type="entry name" value="FAD/NAD(P)-binding domain"/>
    <property type="match status" value="1"/>
</dbReference>
<keyword evidence="10" id="KW-1185">Reference proteome</keyword>
<name>A0A4U0WJY7_9PEZI</name>
<evidence type="ECO:0000259" key="7">
    <source>
        <dbReference type="Pfam" id="PF01266"/>
    </source>
</evidence>
<dbReference type="Proteomes" id="UP000308768">
    <property type="component" value="Unassembled WGS sequence"/>
</dbReference>
<feature type="region of interest" description="Disordered" evidence="6">
    <location>
        <begin position="28"/>
        <end position="51"/>
    </location>
</feature>
<evidence type="ECO:0008006" key="11">
    <source>
        <dbReference type="Google" id="ProtNLM"/>
    </source>
</evidence>
<comment type="cofactor">
    <cofactor evidence="1">
        <name>FAD</name>
        <dbReference type="ChEBI" id="CHEBI:57692"/>
    </cofactor>
</comment>
<dbReference type="GO" id="GO:0008115">
    <property type="term" value="F:sarcosine oxidase activity"/>
    <property type="evidence" value="ECO:0007669"/>
    <property type="project" value="TreeGrafter"/>
</dbReference>
<evidence type="ECO:0000259" key="8">
    <source>
        <dbReference type="Pfam" id="PF05686"/>
    </source>
</evidence>
<dbReference type="PANTHER" id="PTHR10961">
    <property type="entry name" value="PEROXISOMAL SARCOSINE OXIDASE"/>
    <property type="match status" value="1"/>
</dbReference>
<dbReference type="OrthoDB" id="2219495at2759"/>
<sequence>MSSPSHSSVLIVGAGIFGSSTAYHLSKTHPDPSSITVVDRTPSPPSPAASTDINKIIRADYTSRFYMDLAYEAIEAWNTWPELKEHYHRTGWIMLDEEGSDIAERIRENFRERGEDPTSDVNLKELGKRWKGILSSTDAQGYRSAYWNPLAGWCDAADATASLMKAAVGRGAKYECGDVERLVLLKNGKGVKGVTMKNGKTYTADQIVLATGAWTSQVLSATEDELDIADADRVEQQIKAFGVCVAHFKMNETELTELEEMPVVVYGGIGEALPPPRQNSLLKYTNANTFTNTITTSSGHQITVPPDRDQRIVSEKLKKETRDLIISKVMPQYSRDRTPEYWRLCWDAATPTQDQLITRHPHEHLGNLILAVGGSGHSYKFLPLIGQYVANVVNGVSSGEEKDAAWAWKTGKEKPGRGAHEKVFPKRELRDLEDKEGEKGDTASWLIPDFEFWTWPETNVGSVSDVRRKAIVLETSNRKPGDPSSDDNTIWQNKVPKLLWCDATMGVPLRDALVRATARKAWADVKGLDWHNETSVQQDIKSMHEHCRYKLLAHTEGNSYSGLLKYLQQCQSVVISHAQEWVTHYSHLMRPSGQN</sequence>
<evidence type="ECO:0000313" key="10">
    <source>
        <dbReference type="Proteomes" id="UP000308768"/>
    </source>
</evidence>
<dbReference type="Pfam" id="PF01266">
    <property type="entry name" value="DAO"/>
    <property type="match status" value="1"/>
</dbReference>
<comment type="caution">
    <text evidence="9">The sequence shown here is derived from an EMBL/GenBank/DDBJ whole genome shotgun (WGS) entry which is preliminary data.</text>
</comment>
<feature type="domain" description="Glycosyl transferase CAP10" evidence="8">
    <location>
        <begin position="445"/>
        <end position="591"/>
    </location>
</feature>
<keyword evidence="4" id="KW-0274">FAD</keyword>
<evidence type="ECO:0000256" key="3">
    <source>
        <dbReference type="ARBA" id="ARBA00022630"/>
    </source>
</evidence>
<dbReference type="EMBL" id="NAJN01001653">
    <property type="protein sequence ID" value="TKA61925.1"/>
    <property type="molecule type" value="Genomic_DNA"/>
</dbReference>
<evidence type="ECO:0000256" key="4">
    <source>
        <dbReference type="ARBA" id="ARBA00022827"/>
    </source>
</evidence>
<dbReference type="InterPro" id="IPR006598">
    <property type="entry name" value="CAP10"/>
</dbReference>
<dbReference type="InterPro" id="IPR036188">
    <property type="entry name" value="FAD/NAD-bd_sf"/>
</dbReference>
<protein>
    <recommendedName>
        <fullName evidence="11">FAD dependent oxidoreductase domain-containing protein</fullName>
    </recommendedName>
</protein>
<evidence type="ECO:0000256" key="2">
    <source>
        <dbReference type="ARBA" id="ARBA00010989"/>
    </source>
</evidence>
<dbReference type="Gene3D" id="3.50.50.60">
    <property type="entry name" value="FAD/NAD(P)-binding domain"/>
    <property type="match status" value="1"/>
</dbReference>
<proteinExistence type="inferred from homology"/>
<feature type="domain" description="FAD dependent oxidoreductase" evidence="7">
    <location>
        <begin position="9"/>
        <end position="391"/>
    </location>
</feature>
<accession>A0A4U0WJY7</accession>
<dbReference type="Gene3D" id="3.30.9.10">
    <property type="entry name" value="D-Amino Acid Oxidase, subunit A, domain 2"/>
    <property type="match status" value="1"/>
</dbReference>
<keyword evidence="5" id="KW-0560">Oxidoreductase</keyword>
<evidence type="ECO:0000256" key="1">
    <source>
        <dbReference type="ARBA" id="ARBA00001974"/>
    </source>
</evidence>
<dbReference type="InterPro" id="IPR045170">
    <property type="entry name" value="MTOX"/>
</dbReference>